<organism evidence="1 2">
    <name type="scientific">Clostridium liquoris</name>
    <dbReference type="NCBI Taxonomy" id="1289519"/>
    <lineage>
        <taxon>Bacteria</taxon>
        <taxon>Bacillati</taxon>
        <taxon>Bacillota</taxon>
        <taxon>Clostridia</taxon>
        <taxon>Eubacteriales</taxon>
        <taxon>Clostridiaceae</taxon>
        <taxon>Clostridium</taxon>
    </lineage>
</organism>
<dbReference type="AlphaFoldDB" id="A0A2T0B266"/>
<accession>A0A2T0B266</accession>
<dbReference type="EMBL" id="PVXO01000054">
    <property type="protein sequence ID" value="PRR77956.1"/>
    <property type="molecule type" value="Genomic_DNA"/>
</dbReference>
<reference evidence="1 2" key="1">
    <citation type="submission" date="2018-03" db="EMBL/GenBank/DDBJ databases">
        <title>Genome sequence of Clostridium liquoris DSM 100320.</title>
        <authorList>
            <person name="Poehlein A."/>
            <person name="Daniel R."/>
        </authorList>
    </citation>
    <scope>NUCLEOTIDE SEQUENCE [LARGE SCALE GENOMIC DNA]</scope>
    <source>
        <strain evidence="1 2">DSM 100320</strain>
    </source>
</reference>
<name>A0A2T0B266_9CLOT</name>
<proteinExistence type="predicted"/>
<comment type="caution">
    <text evidence="1">The sequence shown here is derived from an EMBL/GenBank/DDBJ whole genome shotgun (WGS) entry which is preliminary data.</text>
</comment>
<evidence type="ECO:0000313" key="2">
    <source>
        <dbReference type="Proteomes" id="UP000239706"/>
    </source>
</evidence>
<keyword evidence="2" id="KW-1185">Reference proteome</keyword>
<evidence type="ECO:0000313" key="1">
    <source>
        <dbReference type="EMBL" id="PRR77956.1"/>
    </source>
</evidence>
<dbReference type="Proteomes" id="UP000239706">
    <property type="component" value="Unassembled WGS sequence"/>
</dbReference>
<dbReference type="RefSeq" id="WP_106064130.1">
    <property type="nucleotide sequence ID" value="NZ_PVXO01000054.1"/>
</dbReference>
<dbReference type="OrthoDB" id="9990193at2"/>
<sequence length="64" mass="7247">MKIDTNNNNNNDNNVFPQIEIYVGIQSIQCEGSPSICVEFDISPRVFIIALALAQMEKKCEEEK</sequence>
<gene>
    <name evidence="1" type="ORF">CLLI_20510</name>
</gene>
<protein>
    <submittedName>
        <fullName evidence="1">Uncharacterized protein</fullName>
    </submittedName>
</protein>